<dbReference type="Proteomes" id="UP000193396">
    <property type="component" value="Unassembled WGS sequence"/>
</dbReference>
<feature type="signal peptide" evidence="1">
    <location>
        <begin position="1"/>
        <end position="27"/>
    </location>
</feature>
<keyword evidence="3" id="KW-1185">Reference proteome</keyword>
<evidence type="ECO:0000256" key="1">
    <source>
        <dbReference type="SAM" id="SignalP"/>
    </source>
</evidence>
<keyword evidence="1" id="KW-0732">Signal</keyword>
<gene>
    <name evidence="2" type="ORF">TALK_08220</name>
</gene>
<dbReference type="RefSeq" id="WP_085617749.1">
    <property type="nucleotide sequence ID" value="NZ_JFKB01000005.1"/>
</dbReference>
<name>A0A1Y2LBW4_9PROT</name>
<evidence type="ECO:0000313" key="3">
    <source>
        <dbReference type="Proteomes" id="UP000193396"/>
    </source>
</evidence>
<dbReference type="AlphaFoldDB" id="A0A1Y2LBW4"/>
<accession>A0A1Y2LBW4</accession>
<protein>
    <submittedName>
        <fullName evidence="2">Uncharacterized protein</fullName>
    </submittedName>
</protein>
<feature type="chain" id="PRO_5013118965" evidence="1">
    <location>
        <begin position="28"/>
        <end position="155"/>
    </location>
</feature>
<sequence length="155" mass="16209">MFSMKKTCQTLVAAAAVSVLGIGSALANPTATVTVQNDFSELANFSSPSGCAATSASFVDIPAGQSRTVSLTSTQPRSQACSIQYKKSGSSAYCRFQVSRLTTFSLGVFRWNYPQVYITKGGGADCTYTFTSVSDTGDIADGSNGDFSVTLTVDE</sequence>
<proteinExistence type="predicted"/>
<comment type="caution">
    <text evidence="2">The sequence shown here is derived from an EMBL/GenBank/DDBJ whole genome shotgun (WGS) entry which is preliminary data.</text>
</comment>
<organism evidence="2 3">
    <name type="scientific">Thalassospira alkalitolerans</name>
    <dbReference type="NCBI Taxonomy" id="1293890"/>
    <lineage>
        <taxon>Bacteria</taxon>
        <taxon>Pseudomonadati</taxon>
        <taxon>Pseudomonadota</taxon>
        <taxon>Alphaproteobacteria</taxon>
        <taxon>Rhodospirillales</taxon>
        <taxon>Thalassospiraceae</taxon>
        <taxon>Thalassospira</taxon>
    </lineage>
</organism>
<evidence type="ECO:0000313" key="2">
    <source>
        <dbReference type="EMBL" id="OSQ48269.1"/>
    </source>
</evidence>
<reference evidence="2 3" key="1">
    <citation type="submission" date="2014-03" db="EMBL/GenBank/DDBJ databases">
        <title>The draft genome sequence of Thalassospira alkalitolerans JCM 18968.</title>
        <authorList>
            <person name="Lai Q."/>
            <person name="Shao Z."/>
        </authorList>
    </citation>
    <scope>NUCLEOTIDE SEQUENCE [LARGE SCALE GENOMIC DNA]</scope>
    <source>
        <strain evidence="2 3">JCM 18968</strain>
    </source>
</reference>
<dbReference type="STRING" id="1293890.TALK_08220"/>
<dbReference type="EMBL" id="JFKB01000005">
    <property type="protein sequence ID" value="OSQ48269.1"/>
    <property type="molecule type" value="Genomic_DNA"/>
</dbReference>